<protein>
    <submittedName>
        <fullName evidence="2">Uncharacterized protein</fullName>
    </submittedName>
</protein>
<dbReference type="RefSeq" id="WP_003759627.1">
    <property type="nucleotide sequence ID" value="NZ_ACKO02000015.1"/>
</dbReference>
<name>C6M7A7_NEISI</name>
<proteinExistence type="predicted"/>
<comment type="caution">
    <text evidence="2">The sequence shown here is derived from an EMBL/GenBank/DDBJ whole genome shotgun (WGS) entry which is preliminary data.</text>
</comment>
<organism evidence="2 3">
    <name type="scientific">Neisseria sicca ATCC 29256</name>
    <dbReference type="NCBI Taxonomy" id="547045"/>
    <lineage>
        <taxon>Bacteria</taxon>
        <taxon>Pseudomonadati</taxon>
        <taxon>Pseudomonadota</taxon>
        <taxon>Betaproteobacteria</taxon>
        <taxon>Neisseriales</taxon>
        <taxon>Neisseriaceae</taxon>
        <taxon>Neisseria</taxon>
    </lineage>
</organism>
<keyword evidence="3" id="KW-1185">Reference proteome</keyword>
<keyword evidence="1" id="KW-1133">Transmembrane helix</keyword>
<dbReference type="Proteomes" id="UP000005365">
    <property type="component" value="Unassembled WGS sequence"/>
</dbReference>
<dbReference type="AlphaFoldDB" id="C6M7A7"/>
<sequence>MLVYMDDEGFDEGRIKAPILRPFLMYSTALAAVWLSVLYFTFNNEDFSLLHLDVVMQFVLYVFLWLLTQIAFFFTLPTVSFGRKGFMVKDGGTHLYRKEDLASVVYSEKEGLFIKTLGGRWYQDKTVIFEKHTYQMLTHLFPGVMVLERGMEAE</sequence>
<feature type="transmembrane region" description="Helical" evidence="1">
    <location>
        <begin position="23"/>
        <end position="42"/>
    </location>
</feature>
<evidence type="ECO:0000313" key="3">
    <source>
        <dbReference type="Proteomes" id="UP000005365"/>
    </source>
</evidence>
<dbReference type="EMBL" id="ACKO02000015">
    <property type="protein sequence ID" value="EET43830.1"/>
    <property type="molecule type" value="Genomic_DNA"/>
</dbReference>
<evidence type="ECO:0000256" key="1">
    <source>
        <dbReference type="SAM" id="Phobius"/>
    </source>
</evidence>
<keyword evidence="1" id="KW-0472">Membrane</keyword>
<evidence type="ECO:0000313" key="2">
    <source>
        <dbReference type="EMBL" id="EET43830.1"/>
    </source>
</evidence>
<reference evidence="2" key="1">
    <citation type="submission" date="2009-07" db="EMBL/GenBank/DDBJ databases">
        <authorList>
            <person name="Weinstock G."/>
            <person name="Sodergren E."/>
            <person name="Clifton S."/>
            <person name="Fulton L."/>
            <person name="Fulton B."/>
            <person name="Courtney L."/>
            <person name="Fronick C."/>
            <person name="Harrison M."/>
            <person name="Strong C."/>
            <person name="Farmer C."/>
            <person name="Delahaunty K."/>
            <person name="Markovic C."/>
            <person name="Hall O."/>
            <person name="Minx P."/>
            <person name="Tomlinson C."/>
            <person name="Mitreva M."/>
            <person name="Nelson J."/>
            <person name="Hou S."/>
            <person name="Wollam A."/>
            <person name="Pepin K.H."/>
            <person name="Johnson M."/>
            <person name="Bhonagiri V."/>
            <person name="Nash W.E."/>
            <person name="Warren W."/>
            <person name="Chinwalla A."/>
            <person name="Mardis E.R."/>
            <person name="Wilson R.K."/>
        </authorList>
    </citation>
    <scope>NUCLEOTIDE SEQUENCE [LARGE SCALE GENOMIC DNA]</scope>
    <source>
        <strain evidence="2">ATCC 29256</strain>
    </source>
</reference>
<keyword evidence="1" id="KW-0812">Transmembrane</keyword>
<feature type="transmembrane region" description="Helical" evidence="1">
    <location>
        <begin position="54"/>
        <end position="79"/>
    </location>
</feature>
<accession>C6M7A7</accession>
<gene>
    <name evidence="2" type="ORF">NEISICOT_02414</name>
</gene>